<keyword evidence="1" id="KW-0812">Transmembrane</keyword>
<feature type="transmembrane region" description="Helical" evidence="1">
    <location>
        <begin position="206"/>
        <end position="228"/>
    </location>
</feature>
<protein>
    <submittedName>
        <fullName evidence="2">Uncharacterized protein</fullName>
    </submittedName>
</protein>
<keyword evidence="3" id="KW-1185">Reference proteome</keyword>
<organism evidence="2 3">
    <name type="scientific">Symbiodinium necroappetens</name>
    <dbReference type="NCBI Taxonomy" id="1628268"/>
    <lineage>
        <taxon>Eukaryota</taxon>
        <taxon>Sar</taxon>
        <taxon>Alveolata</taxon>
        <taxon>Dinophyceae</taxon>
        <taxon>Suessiales</taxon>
        <taxon>Symbiodiniaceae</taxon>
        <taxon>Symbiodinium</taxon>
    </lineage>
</organism>
<dbReference type="OrthoDB" id="407571at2759"/>
<accession>A0A812NRD5</accession>
<gene>
    <name evidence="2" type="ORF">SNEC2469_LOCUS8177</name>
</gene>
<evidence type="ECO:0000256" key="1">
    <source>
        <dbReference type="SAM" id="Phobius"/>
    </source>
</evidence>
<proteinExistence type="predicted"/>
<evidence type="ECO:0000313" key="2">
    <source>
        <dbReference type="EMBL" id="CAE7324724.1"/>
    </source>
</evidence>
<feature type="transmembrane region" description="Helical" evidence="1">
    <location>
        <begin position="130"/>
        <end position="150"/>
    </location>
</feature>
<evidence type="ECO:0000313" key="3">
    <source>
        <dbReference type="Proteomes" id="UP000601435"/>
    </source>
</evidence>
<keyword evidence="1" id="KW-0472">Membrane</keyword>
<keyword evidence="1" id="KW-1133">Transmembrane helix</keyword>
<feature type="transmembrane region" description="Helical" evidence="1">
    <location>
        <begin position="73"/>
        <end position="93"/>
    </location>
</feature>
<reference evidence="2" key="1">
    <citation type="submission" date="2021-02" db="EMBL/GenBank/DDBJ databases">
        <authorList>
            <person name="Dougan E. K."/>
            <person name="Rhodes N."/>
            <person name="Thang M."/>
            <person name="Chan C."/>
        </authorList>
    </citation>
    <scope>NUCLEOTIDE SEQUENCE</scope>
</reference>
<dbReference type="Proteomes" id="UP000601435">
    <property type="component" value="Unassembled WGS sequence"/>
</dbReference>
<dbReference type="AlphaFoldDB" id="A0A812NRD5"/>
<name>A0A812NRD5_9DINO</name>
<sequence length="242" mass="27235">MAIPPLCSMLFNVAEEGRQFRCSLHSHDISNLHMAKVSFLCSQYSAILLYYVGASEKTLKFPASLSYVTSRGLPRHLCLGFWLAGWFCFLRVLSARREAGLGIFTVLMLFTAGVTAWFNRPHQPVWHDRIHMAAASLYVLCHIVLMDVLAMSSMYRAGFYASMVIAAASLHWSRRIKTEAGVPVKHSSSAEEFRDLFAQLSSRHSAQLWCAELFFMLFENLIFTSFVLGLTSGLDTRDCASE</sequence>
<dbReference type="EMBL" id="CAJNJA010013586">
    <property type="protein sequence ID" value="CAE7324724.1"/>
    <property type="molecule type" value="Genomic_DNA"/>
</dbReference>
<comment type="caution">
    <text evidence="2">The sequence shown here is derived from an EMBL/GenBank/DDBJ whole genome shotgun (WGS) entry which is preliminary data.</text>
</comment>
<feature type="transmembrane region" description="Helical" evidence="1">
    <location>
        <begin position="100"/>
        <end position="118"/>
    </location>
</feature>